<evidence type="ECO:0000313" key="2">
    <source>
        <dbReference type="EMBL" id="VFT97193.1"/>
    </source>
</evidence>
<accession>A0A485LF92</accession>
<evidence type="ECO:0000313" key="1">
    <source>
        <dbReference type="EMBL" id="KAF0687805.1"/>
    </source>
</evidence>
<dbReference type="EMBL" id="VJMH01006848">
    <property type="protein sequence ID" value="KAF0687805.1"/>
    <property type="molecule type" value="Genomic_DNA"/>
</dbReference>
<dbReference type="AlphaFoldDB" id="A0A485LF92"/>
<sequence>MADLRRQYETNRKREYRKKERLARGRMREEIATLQKQLQQTLQLRALAPVNGQQAPALAQLVWRGSSSNVNPSEVLNEQLRTQVQRHRHLLKLLHEWTLVNTPLGPVLEQGSPYLHSTLLAAPVARELGLRWLTDRIFHSTLQGLSFDGNVDDTTRLEMMTDGLTIFGMDTYTQMTFLADVNAVAKCIWDSYNHGEILHLHQSSITCKVEDSLMYKRMQDSKLGTSLLCIVRRYYHADRVVIVTCLLRDDDCYPLHESEMRPHGMAWLTLEKIASGVTLYRGRSIHYSPVTCHGVIDDERMAAMFGVQPHPTSRDVTLARIESHAARTGSTAKLTMESSFLDRHVCFACDSNVGILGHTHVTGKQPTVTAPEIVCHTRVLPCEKREYRAKLRDQRTRLRAQVAALEQTLATCRHDNKPPNHVQSLLHQGQTLALGQNRKLRGQVYRHYELLQSLHHWAILSSPIRPPLAEGATWRHSTLVADPIAREYGYRWLTDRAFHSTREGLSFDGNVDDVTRVEMLTDGANVMGMDSCHQTTVMANFNQVARIAWAGYTQNDFSPLNQASMTLHADDTVIYKRVTNTALGTSMLGLVRRYDEPDRVVIVMCMLTDDESFPLEGGEMRPHGFGWLVLQHVADDITLYRSRSIQYSPMTTAGVISLEKMAQIFGVDAHPRSRDATMARIETIAAQSFESRSLLVDKDLADKVARLQVGDALPSRPASTAMNRPDAH</sequence>
<reference evidence="2 3" key="1">
    <citation type="submission" date="2019-03" db="EMBL/GenBank/DDBJ databases">
        <authorList>
            <person name="Gaulin E."/>
            <person name="Dumas B."/>
        </authorList>
    </citation>
    <scope>NUCLEOTIDE SEQUENCE [LARGE SCALE GENOMIC DNA]</scope>
    <source>
        <strain evidence="2">CBS 568.67</strain>
    </source>
</reference>
<reference evidence="1" key="2">
    <citation type="submission" date="2019-06" db="EMBL/GenBank/DDBJ databases">
        <title>Genomics analysis of Aphanomyces spp. identifies a new class of oomycete effector associated with host adaptation.</title>
        <authorList>
            <person name="Gaulin E."/>
        </authorList>
    </citation>
    <scope>NUCLEOTIDE SEQUENCE</scope>
    <source>
        <strain evidence="1">CBS 578.67</strain>
    </source>
</reference>
<keyword evidence="3" id="KW-1185">Reference proteome</keyword>
<protein>
    <submittedName>
        <fullName evidence="2">Aste57867_20508 protein</fullName>
    </submittedName>
</protein>
<organism evidence="2 3">
    <name type="scientific">Aphanomyces stellatus</name>
    <dbReference type="NCBI Taxonomy" id="120398"/>
    <lineage>
        <taxon>Eukaryota</taxon>
        <taxon>Sar</taxon>
        <taxon>Stramenopiles</taxon>
        <taxon>Oomycota</taxon>
        <taxon>Saprolegniomycetes</taxon>
        <taxon>Saprolegniales</taxon>
        <taxon>Verrucalvaceae</taxon>
        <taxon>Aphanomyces</taxon>
    </lineage>
</organism>
<name>A0A485LF92_9STRA</name>
<dbReference type="EMBL" id="CAADRA010006873">
    <property type="protein sequence ID" value="VFT97193.1"/>
    <property type="molecule type" value="Genomic_DNA"/>
</dbReference>
<evidence type="ECO:0000313" key="3">
    <source>
        <dbReference type="Proteomes" id="UP000332933"/>
    </source>
</evidence>
<dbReference type="Proteomes" id="UP000332933">
    <property type="component" value="Unassembled WGS sequence"/>
</dbReference>
<gene>
    <name evidence="2" type="primary">Aste57867_20508</name>
    <name evidence="1" type="ORF">As57867_020442</name>
    <name evidence="2" type="ORF">ASTE57867_20508</name>
</gene>
<proteinExistence type="predicted"/>